<dbReference type="Pfam" id="PF05199">
    <property type="entry name" value="GMC_oxred_C"/>
    <property type="match status" value="1"/>
</dbReference>
<dbReference type="Pfam" id="PF00732">
    <property type="entry name" value="GMC_oxred_N"/>
    <property type="match status" value="1"/>
</dbReference>
<evidence type="ECO:0000256" key="1">
    <source>
        <dbReference type="ARBA" id="ARBA00001974"/>
    </source>
</evidence>
<dbReference type="SUPFAM" id="SSF54373">
    <property type="entry name" value="FAD-linked reductases, C-terminal domain"/>
    <property type="match status" value="1"/>
</dbReference>
<dbReference type="EMBL" id="JAAXKY010000091">
    <property type="protein sequence ID" value="NMH80161.1"/>
    <property type="molecule type" value="Genomic_DNA"/>
</dbReference>
<comment type="caution">
    <text evidence="7">The sequence shown here is derived from an EMBL/GenBank/DDBJ whole genome shotgun (WGS) entry which is preliminary data.</text>
</comment>
<protein>
    <submittedName>
        <fullName evidence="7">NAD(P)-binding protein</fullName>
    </submittedName>
</protein>
<sequence>MSSFTAGYDFVIVGAGSAGCVLAARLSQDESAHVLLLEAGSSQRTESMALPPAWPTLIGSSADWGDATVVQAANGMAIPFPRGKTLGGSSAINAMFFVRGHRSSYDAWPAAGAKGWGFDDLLPYFRRTERAHGRDPALRGDEGPVVVAPMEPDPFMTAGLQAAVEAGHRAATDVSGGLEEGFGWMDVSIRDGRRCGAAEAYLDAEVRSRPNLTVVTDALVHRVRVHDGRCTGVEYSVEHGTGSEVLVAECREEVVLTAGAVGSAQLLMLSGVGPQAHLDERGVEVVLDLPGVGANFHDHPLSMVAYTPVQPVPTGVGNHSGVIGLMSSPVAADGPDLQLIISDMPLYGPGLRGPDHAYAIVFSAVRPYSRGTVRLGSAEPGAAPLIDPNYYADPRDLDVMAAGLDAARTLGRTLALDPWRGEEVVPGPGVRDAEGVRDYLRRSLGTYFHPVGTCRIGPDGDGMAVVDPDLRVHGISGLRVADASVMPSIVSGNTNSTVYAIAERAADLIRR</sequence>
<comment type="similarity">
    <text evidence="2 5">Belongs to the GMC oxidoreductase family.</text>
</comment>
<dbReference type="PIRSF" id="PIRSF000137">
    <property type="entry name" value="Alcohol_oxidase"/>
    <property type="match status" value="1"/>
</dbReference>
<dbReference type="PANTHER" id="PTHR11552:SF147">
    <property type="entry name" value="CHOLINE DEHYDROGENASE, MITOCHONDRIAL"/>
    <property type="match status" value="1"/>
</dbReference>
<evidence type="ECO:0000313" key="7">
    <source>
        <dbReference type="EMBL" id="NMH80161.1"/>
    </source>
</evidence>
<dbReference type="InterPro" id="IPR007867">
    <property type="entry name" value="GMC_OxRtase_C"/>
</dbReference>
<dbReference type="InterPro" id="IPR036188">
    <property type="entry name" value="FAD/NAD-bd_sf"/>
</dbReference>
<keyword evidence="3 5" id="KW-0285">Flavoprotein</keyword>
<reference evidence="7 8" key="1">
    <citation type="submission" date="2020-04" db="EMBL/GenBank/DDBJ databases">
        <authorList>
            <person name="Klaysubun C."/>
            <person name="Duangmal K."/>
            <person name="Lipun K."/>
        </authorList>
    </citation>
    <scope>NUCLEOTIDE SEQUENCE [LARGE SCALE GENOMIC DNA]</scope>
    <source>
        <strain evidence="7 8">JCM 11839</strain>
    </source>
</reference>
<organism evidence="7 8">
    <name type="scientific">Pseudonocardia xinjiangensis</name>
    <dbReference type="NCBI Taxonomy" id="75289"/>
    <lineage>
        <taxon>Bacteria</taxon>
        <taxon>Bacillati</taxon>
        <taxon>Actinomycetota</taxon>
        <taxon>Actinomycetes</taxon>
        <taxon>Pseudonocardiales</taxon>
        <taxon>Pseudonocardiaceae</taxon>
        <taxon>Pseudonocardia</taxon>
    </lineage>
</organism>
<dbReference type="RefSeq" id="WP_169398218.1">
    <property type="nucleotide sequence ID" value="NZ_BAAAJH010000045.1"/>
</dbReference>
<accession>A0ABX1RID9</accession>
<dbReference type="Gene3D" id="3.30.560.10">
    <property type="entry name" value="Glucose Oxidase, domain 3"/>
    <property type="match status" value="1"/>
</dbReference>
<evidence type="ECO:0000256" key="4">
    <source>
        <dbReference type="ARBA" id="ARBA00022827"/>
    </source>
</evidence>
<name>A0ABX1RID9_9PSEU</name>
<evidence type="ECO:0000256" key="2">
    <source>
        <dbReference type="ARBA" id="ARBA00010790"/>
    </source>
</evidence>
<evidence type="ECO:0000313" key="8">
    <source>
        <dbReference type="Proteomes" id="UP001296706"/>
    </source>
</evidence>
<dbReference type="Gene3D" id="3.50.50.60">
    <property type="entry name" value="FAD/NAD(P)-binding domain"/>
    <property type="match status" value="1"/>
</dbReference>
<feature type="domain" description="Glucose-methanol-choline oxidoreductase N-terminal" evidence="6">
    <location>
        <begin position="83"/>
        <end position="106"/>
    </location>
</feature>
<comment type="cofactor">
    <cofactor evidence="1">
        <name>FAD</name>
        <dbReference type="ChEBI" id="CHEBI:57692"/>
    </cofactor>
</comment>
<dbReference type="SUPFAM" id="SSF51905">
    <property type="entry name" value="FAD/NAD(P)-binding domain"/>
    <property type="match status" value="1"/>
</dbReference>
<keyword evidence="4 5" id="KW-0274">FAD</keyword>
<dbReference type="InterPro" id="IPR000172">
    <property type="entry name" value="GMC_OxRdtase_N"/>
</dbReference>
<gene>
    <name evidence="7" type="ORF">HF577_24125</name>
</gene>
<dbReference type="PROSITE" id="PS00623">
    <property type="entry name" value="GMC_OXRED_1"/>
    <property type="match status" value="1"/>
</dbReference>
<dbReference type="Proteomes" id="UP001296706">
    <property type="component" value="Unassembled WGS sequence"/>
</dbReference>
<evidence type="ECO:0000256" key="3">
    <source>
        <dbReference type="ARBA" id="ARBA00022630"/>
    </source>
</evidence>
<evidence type="ECO:0000259" key="6">
    <source>
        <dbReference type="PROSITE" id="PS00623"/>
    </source>
</evidence>
<dbReference type="PANTHER" id="PTHR11552">
    <property type="entry name" value="GLUCOSE-METHANOL-CHOLINE GMC OXIDOREDUCTASE"/>
    <property type="match status" value="1"/>
</dbReference>
<evidence type="ECO:0000256" key="5">
    <source>
        <dbReference type="RuleBase" id="RU003968"/>
    </source>
</evidence>
<keyword evidence="8" id="KW-1185">Reference proteome</keyword>
<dbReference type="InterPro" id="IPR012132">
    <property type="entry name" value="GMC_OxRdtase"/>
</dbReference>
<proteinExistence type="inferred from homology"/>